<comment type="similarity">
    <text evidence="2">Belongs to the ABC transporter superfamily. ABCA family.</text>
</comment>
<feature type="transmembrane region" description="Helical" evidence="10">
    <location>
        <begin position="1892"/>
        <end position="1916"/>
    </location>
</feature>
<keyword evidence="6" id="KW-0547">Nucleotide-binding</keyword>
<dbReference type="PROSITE" id="PS00211">
    <property type="entry name" value="ABC_TRANSPORTER_1"/>
    <property type="match status" value="1"/>
</dbReference>
<dbReference type="InterPro" id="IPR017871">
    <property type="entry name" value="ABC_transporter-like_CS"/>
</dbReference>
<evidence type="ECO:0000256" key="2">
    <source>
        <dbReference type="ARBA" id="ARBA00008869"/>
    </source>
</evidence>
<dbReference type="Proteomes" id="UP001642540">
    <property type="component" value="Unassembled WGS sequence"/>
</dbReference>
<evidence type="ECO:0000256" key="7">
    <source>
        <dbReference type="ARBA" id="ARBA00022840"/>
    </source>
</evidence>
<feature type="domain" description="ABC transporter" evidence="11">
    <location>
        <begin position="1039"/>
        <end position="1269"/>
    </location>
</feature>
<comment type="subcellular location">
    <subcellularLocation>
        <location evidence="1">Membrane</location>
        <topology evidence="1">Multi-pass membrane protein</topology>
    </subcellularLocation>
</comment>
<feature type="transmembrane region" description="Helical" evidence="10">
    <location>
        <begin position="2010"/>
        <end position="2028"/>
    </location>
</feature>
<dbReference type="PANTHER" id="PTHR19229">
    <property type="entry name" value="ATP-BINDING CASSETTE TRANSPORTER SUBFAMILY A ABCA"/>
    <property type="match status" value="1"/>
</dbReference>
<evidence type="ECO:0000313" key="12">
    <source>
        <dbReference type="EMBL" id="CAL8135403.1"/>
    </source>
</evidence>
<sequence length="2398" mass="273428">MGCLLQLKLLLWKNFTLKKRKPVMLIFELLIPLTLFVVLVLIRRRKPAIENAAEHFSVKPLPSAGLIDVMQSFCESSPAQDDYNFPKYPNATVEEFLTQVNTVGDNYNFFKPGFTLDELQEVPRIYRSIIEDPIMLKEYFERDVDTDIKAVSLLKNPLGLQDFMTKNLSFDAKLTGQLIFNAAVDKRSLYKLLFHNPNVSRIFFENHVNNISTNKGQPTMTSISNAEEATKIPNKTIEDIEEGFFYRYMRKKDVSEDVFYALLGFKQGNEKEVTVSLSSLLKKILLNEESLSEYMCHSKPNVFIWNCQFEISEPQCRNLFHNLSSQYCRLPLRDRRALLAVIDNQIDINLIAQSIKVWKGDEGRTRMKTFIKHVETVLKFKLAVRDLYKVSESMPQEYCNGNSTNSLNYEESEFESTTTESDVFNSTAEALKKKHSHPRPFLQLWKAMQKTLCGADVIVHDNLKKIEDIPMSNDQRGKIQLLKHVLYSNPKILYVPSGTDADKIIQEANRTFVFFDTVTNYASTLTNVSEEIKSFLAQNSTEYNLVIIKKIQSDMISSPLAYWFKSEQILLDFLYDDQITDKQMFMSQLDIIGTAACSWNSLMRGISFNIFNGFRTEDEMLDYFKTKAYKNNDTVLAGVVFYMNDDGSLPNHMIYKIRQNATFVRDTQYIRSQLWFPGPGTETSLYYQFGFIWIQDVFERAMINLYSGKDVIEPGSYIQLLPYPCYVSDQFVFMIQHVMALCLTVSWVYSVAMLVQHIVYEKEQRLKEGMRNARMRNSIHWIAWFISAFIQMTITVSILTIILKYGKVLAYSDPWIIFWTMEIFAISIIMFSFLVSVLFSKAKIAAACAGILYFMSYVPYLYIAVREEGAHKFVSLEAKLTASFLAPTALGLAARYFAFYEEIGQGIQWSNIAEPQSKNHGCHLAHILAMLLFDAFVYLILFWYIENVHPGTFGIPKPWNFPFTKSYWLGTSVEALSPPSKRHPFRNFVSRSKWWNSSQRAPFLPKPIPAGEMGTGGGVPEKDWRNMFEDEPSNLPLGVSIMKLSKKYKNASKYAVKSLNLNLYEGQITALLGPTGSGKTTVMSILTGLYPPTSGSATIYGNDIGTHMDAIRSSLGLCPQHNVLFDELTVDEHIWFYSRLKQGNNDVDSEVEKLIVDLDLPDKRHQKVDCLSGGMKRRLSVAIAFVGGSRAIFVDEPTAGVDPVARRAIWDLILKYKKGRTILLSTHHMDEADILGDRIAIIENGVVKCCGSPLYLKNQLGEGYHLYIVKKRCESEFTSECCQQAVTAFIRRRALTVKLVKESKHELHYMLPLNELKQGNFVKLFRDLKSFKEELHISSYGVKNTTLEEIFMKVISDRLDSESEIWTSNEQLEPSNSKTVVQAELQTTSSIETRKEGDEESIKLEPISTSRSSKNVRLANGNITPTSLNEDVVDSTDGKNPQELATMLQTFDELKAESQDFLPQNVSSRETRDDPRVTQKYPVWQQFCAIIQKRYLCTKRNLEGLISQILLPSFFVSVAMSVALTVPDITELPEFQLSPVQYFKMNRPDENSIGLANNMLDLFEERTSDDADSSDIANTFYLPSGPGASCVLKTPFILSNFTEHQPNFFKEEFFDSMCKEWFQNGIPFSNVNFHKSPKKILPKGFHKSKERYYPICYCSEEKTAFYCPPYGYTEPNSFKSVTGDIVYDVSGQNESQYYLYTYDKFKMKRYGGISLGLVRNHVPRNFGNKSRSLFGKIAVRNAAKVWYDENGYHSLVTYLNVLNNAILRANLPPSKGNPAGYGMTAISHPWPNTHSVILSVSPKDLLQGNEVLISIFIIVAMSFVPASFALFVVYERYTRSSHLQLLSGVHPMTYLTANYIWDVCNYFVPASFIVAILLLFDVPAYSSRESLPAVISLFLMYGWCISPVMHCASLIFNEPSSAYIFLIVINLFVGITCIVTSFLLEVFSSDAILVETHLLLKSAFLVFPNYSLGRGLMDIVIWHYVCEFMDKTGQERKTKSPFAWEVTGKSLSGMICTGMTFFIINFIIESRRFNRTRSYKKFIQTLSLDTNSTDEDVINERARVLRGLANEDILRVENLTKVYHTRKTGKHLAVDRLCFGVPPGECFGLLGVNSAGKSSTFKMLTGDTPITFGDAFINTHSVKTSGRIALKSIGYCPQVDALLDELTAREHLQLYARLRGVPSKEVDLVVEWALKKLDLLQIANRPCRTYSGGNRRKISTAIALIGSPSLIFLDEPTSGTDPRSRRFLWDLILSLVKEGRSIVFTSHSMEECEMLCTRLAIMVNGQFRCIGSAQHLKNKFGDGYSITLRCTLEKDTGKVERYMRKMFSVAVMKEKHHNCLHYEIASEFVSLDDIFQKLELAMKDMPILDYSVSQNTLDNVRKNEYFIICLIMYRVRMT</sequence>
<keyword evidence="4 10" id="KW-0812">Transmembrane</keyword>
<dbReference type="InterPro" id="IPR027417">
    <property type="entry name" value="P-loop_NTPase"/>
</dbReference>
<evidence type="ECO:0000256" key="9">
    <source>
        <dbReference type="ARBA" id="ARBA00023136"/>
    </source>
</evidence>
<feature type="transmembrane region" description="Helical" evidence="10">
    <location>
        <begin position="924"/>
        <end position="945"/>
    </location>
</feature>
<proteinExistence type="inferred from homology"/>
<dbReference type="Pfam" id="PF00005">
    <property type="entry name" value="ABC_tran"/>
    <property type="match status" value="2"/>
</dbReference>
<dbReference type="Pfam" id="PF12698">
    <property type="entry name" value="ABC2_membrane_3"/>
    <property type="match status" value="2"/>
</dbReference>
<dbReference type="Gene3D" id="3.40.50.300">
    <property type="entry name" value="P-loop containing nucleotide triphosphate hydrolases"/>
    <property type="match status" value="2"/>
</dbReference>
<evidence type="ECO:0000313" key="13">
    <source>
        <dbReference type="Proteomes" id="UP001642540"/>
    </source>
</evidence>
<protein>
    <recommendedName>
        <fullName evidence="11">ABC transporter domain-containing protein</fullName>
    </recommendedName>
</protein>
<dbReference type="PANTHER" id="PTHR19229:SF36">
    <property type="entry name" value="ATP-BINDING CASSETTE SUB-FAMILY A MEMBER 2"/>
    <property type="match status" value="1"/>
</dbReference>
<evidence type="ECO:0000256" key="8">
    <source>
        <dbReference type="ARBA" id="ARBA00022989"/>
    </source>
</evidence>
<dbReference type="SMART" id="SM00382">
    <property type="entry name" value="AAA"/>
    <property type="match status" value="2"/>
</dbReference>
<feature type="transmembrane region" description="Helical" evidence="10">
    <location>
        <begin position="23"/>
        <end position="42"/>
    </location>
</feature>
<keyword evidence="3" id="KW-0813">Transport</keyword>
<dbReference type="InterPro" id="IPR003593">
    <property type="entry name" value="AAA+_ATPase"/>
</dbReference>
<accession>A0ABP1RTE3</accession>
<evidence type="ECO:0000256" key="1">
    <source>
        <dbReference type="ARBA" id="ARBA00004141"/>
    </source>
</evidence>
<keyword evidence="5" id="KW-0677">Repeat</keyword>
<dbReference type="PROSITE" id="PS50893">
    <property type="entry name" value="ABC_TRANSPORTER_2"/>
    <property type="match status" value="2"/>
</dbReference>
<keyword evidence="8 10" id="KW-1133">Transmembrane helix</keyword>
<evidence type="ECO:0000256" key="6">
    <source>
        <dbReference type="ARBA" id="ARBA00022741"/>
    </source>
</evidence>
<keyword evidence="13" id="KW-1185">Reference proteome</keyword>
<feature type="domain" description="ABC transporter" evidence="11">
    <location>
        <begin position="2074"/>
        <end position="2309"/>
    </location>
</feature>
<name>A0ABP1RTE3_9HEXA</name>
<evidence type="ECO:0000256" key="4">
    <source>
        <dbReference type="ARBA" id="ARBA00022692"/>
    </source>
</evidence>
<keyword evidence="7" id="KW-0067">ATP-binding</keyword>
<dbReference type="CDD" id="cd03263">
    <property type="entry name" value="ABC_subfamily_A"/>
    <property type="match status" value="2"/>
</dbReference>
<dbReference type="InterPro" id="IPR003439">
    <property type="entry name" value="ABC_transporter-like_ATP-bd"/>
</dbReference>
<feature type="transmembrane region" description="Helical" evidence="10">
    <location>
        <begin position="884"/>
        <end position="903"/>
    </location>
</feature>
<evidence type="ECO:0000259" key="11">
    <source>
        <dbReference type="PROSITE" id="PS50893"/>
    </source>
</evidence>
<feature type="transmembrane region" description="Helical" evidence="10">
    <location>
        <begin position="1922"/>
        <end position="1944"/>
    </location>
</feature>
<feature type="transmembrane region" description="Helical" evidence="10">
    <location>
        <begin position="815"/>
        <end position="837"/>
    </location>
</feature>
<dbReference type="Pfam" id="PF23321">
    <property type="entry name" value="R1_ABCA1"/>
    <property type="match status" value="1"/>
</dbReference>
<feature type="transmembrane region" description="Helical" evidence="10">
    <location>
        <begin position="1811"/>
        <end position="1834"/>
    </location>
</feature>
<gene>
    <name evidence="12" type="ORF">ODALV1_LOCUS25969</name>
</gene>
<evidence type="ECO:0000256" key="3">
    <source>
        <dbReference type="ARBA" id="ARBA00022448"/>
    </source>
</evidence>
<organism evidence="12 13">
    <name type="scientific">Orchesella dallaii</name>
    <dbReference type="NCBI Taxonomy" id="48710"/>
    <lineage>
        <taxon>Eukaryota</taxon>
        <taxon>Metazoa</taxon>
        <taxon>Ecdysozoa</taxon>
        <taxon>Arthropoda</taxon>
        <taxon>Hexapoda</taxon>
        <taxon>Collembola</taxon>
        <taxon>Entomobryomorpha</taxon>
        <taxon>Entomobryoidea</taxon>
        <taxon>Orchesellidae</taxon>
        <taxon>Orchesellinae</taxon>
        <taxon>Orchesella</taxon>
    </lineage>
</organism>
<keyword evidence="9 10" id="KW-0472">Membrane</keyword>
<dbReference type="EMBL" id="CAXLJM020000108">
    <property type="protein sequence ID" value="CAL8135403.1"/>
    <property type="molecule type" value="Genomic_DNA"/>
</dbReference>
<dbReference type="InterPro" id="IPR056264">
    <property type="entry name" value="R2_ABCA1-4-like"/>
</dbReference>
<evidence type="ECO:0000256" key="10">
    <source>
        <dbReference type="SAM" id="Phobius"/>
    </source>
</evidence>
<feature type="transmembrane region" description="Helical" evidence="10">
    <location>
        <begin position="844"/>
        <end position="864"/>
    </location>
</feature>
<dbReference type="InterPro" id="IPR013525">
    <property type="entry name" value="ABC2_TM"/>
</dbReference>
<feature type="transmembrane region" description="Helical" evidence="10">
    <location>
        <begin position="738"/>
        <end position="760"/>
    </location>
</feature>
<reference evidence="12 13" key="1">
    <citation type="submission" date="2024-08" db="EMBL/GenBank/DDBJ databases">
        <authorList>
            <person name="Cucini C."/>
            <person name="Frati F."/>
        </authorList>
    </citation>
    <scope>NUCLEOTIDE SEQUENCE [LARGE SCALE GENOMIC DNA]</scope>
</reference>
<comment type="caution">
    <text evidence="12">The sequence shown here is derived from an EMBL/GenBank/DDBJ whole genome shotgun (WGS) entry which is preliminary data.</text>
</comment>
<dbReference type="SUPFAM" id="SSF52540">
    <property type="entry name" value="P-loop containing nucleoside triphosphate hydrolases"/>
    <property type="match status" value="2"/>
</dbReference>
<feature type="transmembrane region" description="Helical" evidence="10">
    <location>
        <begin position="1859"/>
        <end position="1880"/>
    </location>
</feature>
<evidence type="ECO:0000256" key="5">
    <source>
        <dbReference type="ARBA" id="ARBA00022737"/>
    </source>
</evidence>
<feature type="transmembrane region" description="Helical" evidence="10">
    <location>
        <begin position="781"/>
        <end position="803"/>
    </location>
</feature>
<dbReference type="InterPro" id="IPR026082">
    <property type="entry name" value="ABCA"/>
</dbReference>